<gene>
    <name evidence="10" type="primary">rsgA</name>
    <name evidence="14" type="ORF">SAMN05216389_10473</name>
</gene>
<dbReference type="InterPro" id="IPR010914">
    <property type="entry name" value="RsgA_GTPase_dom"/>
</dbReference>
<feature type="binding site" evidence="10">
    <location>
        <begin position="142"/>
        <end position="145"/>
    </location>
    <ligand>
        <name>GTP</name>
        <dbReference type="ChEBI" id="CHEBI:37565"/>
    </ligand>
</feature>
<keyword evidence="15" id="KW-1185">Reference proteome</keyword>
<evidence type="ECO:0000313" key="14">
    <source>
        <dbReference type="EMBL" id="SES98944.1"/>
    </source>
</evidence>
<comment type="similarity">
    <text evidence="10">Belongs to the TRAFAC class YlqF/YawG GTPase family. RsgA subfamily.</text>
</comment>
<dbReference type="HAMAP" id="MF_01820">
    <property type="entry name" value="GTPase_RsgA"/>
    <property type="match status" value="1"/>
</dbReference>
<evidence type="ECO:0000259" key="13">
    <source>
        <dbReference type="PROSITE" id="PS51721"/>
    </source>
</evidence>
<dbReference type="InterPro" id="IPR004881">
    <property type="entry name" value="Ribosome_biogen_GTPase_RsgA"/>
</dbReference>
<protein>
    <recommendedName>
        <fullName evidence="10">Small ribosomal subunit biogenesis GTPase RsgA</fullName>
        <ecNumber evidence="10">3.6.1.-</ecNumber>
    </recommendedName>
</protein>
<dbReference type="Pfam" id="PF03193">
    <property type="entry name" value="RsgA_GTPase"/>
    <property type="match status" value="1"/>
</dbReference>
<evidence type="ECO:0000256" key="4">
    <source>
        <dbReference type="ARBA" id="ARBA00022730"/>
    </source>
</evidence>
<dbReference type="GO" id="GO:0042274">
    <property type="term" value="P:ribosomal small subunit biogenesis"/>
    <property type="evidence" value="ECO:0007669"/>
    <property type="project" value="UniProtKB-UniRule"/>
</dbReference>
<dbReference type="AlphaFoldDB" id="A0A1I0AWX5"/>
<comment type="subunit">
    <text evidence="10">Monomer. Associates with 30S ribosomal subunit, binds 16S rRNA.</text>
</comment>
<dbReference type="PROSITE" id="PS50936">
    <property type="entry name" value="ENGC_GTPASE"/>
    <property type="match status" value="1"/>
</dbReference>
<dbReference type="OrthoDB" id="9809485at2"/>
<dbReference type="InterPro" id="IPR027417">
    <property type="entry name" value="P-loop_NTPase"/>
</dbReference>
<comment type="cofactor">
    <cofactor evidence="10">
        <name>Zn(2+)</name>
        <dbReference type="ChEBI" id="CHEBI:29105"/>
    </cofactor>
    <text evidence="10">Binds 1 zinc ion per subunit.</text>
</comment>
<feature type="binding site" evidence="10">
    <location>
        <begin position="196"/>
        <end position="204"/>
    </location>
    <ligand>
        <name>GTP</name>
        <dbReference type="ChEBI" id="CHEBI:37565"/>
    </ligand>
</feature>
<sequence>MSNLERLGWDRTNQNPSTIARVITVQKNSYRLSDGILDYIGHLSGRFINETISQLNYPAIGDWVEVQKLIDEQKAVIHRVLPRNSQFVRQVAGLRTDAQVVAANIDTVFIVHSLNHDLNLRRMERYMLLAYESGAVPVVILTKKDACTPEEVAEAVSLVEEVIIGAPIIPLSNVTKEGVEEIWEHLQPKKTAALLGSSGVGKSTLVNTLLEKEVQLTKDIREADSKGRHTTTHRELFILPNGSMLIDTPGMRELQLWDGESSIDATFQDVEELENECRFNDCRHDTEPGCRIQRAIEEGELSKGRFQSYLKLKREIAYEKRKQNKKLQMEEKNKWKKAKKSRKNKYKIEKMK</sequence>
<evidence type="ECO:0000256" key="11">
    <source>
        <dbReference type="SAM" id="MobiDB-lite"/>
    </source>
</evidence>
<dbReference type="Proteomes" id="UP000198618">
    <property type="component" value="Unassembled WGS sequence"/>
</dbReference>
<evidence type="ECO:0000256" key="8">
    <source>
        <dbReference type="ARBA" id="ARBA00022884"/>
    </source>
</evidence>
<reference evidence="14 15" key="1">
    <citation type="submission" date="2016-10" db="EMBL/GenBank/DDBJ databases">
        <authorList>
            <person name="de Groot N.N."/>
        </authorList>
    </citation>
    <scope>NUCLEOTIDE SEQUENCE [LARGE SCALE GENOMIC DNA]</scope>
    <source>
        <strain evidence="14 15">IBRC-M 10780</strain>
    </source>
</reference>
<dbReference type="RefSeq" id="WP_090867858.1">
    <property type="nucleotide sequence ID" value="NZ_FOHE01000004.1"/>
</dbReference>
<dbReference type="SUPFAM" id="SSF52540">
    <property type="entry name" value="P-loop containing nucleoside triphosphate hydrolases"/>
    <property type="match status" value="1"/>
</dbReference>
<evidence type="ECO:0000259" key="12">
    <source>
        <dbReference type="PROSITE" id="PS50936"/>
    </source>
</evidence>
<organism evidence="14 15">
    <name type="scientific">Oceanobacillus limi</name>
    <dbReference type="NCBI Taxonomy" id="930131"/>
    <lineage>
        <taxon>Bacteria</taxon>
        <taxon>Bacillati</taxon>
        <taxon>Bacillota</taxon>
        <taxon>Bacilli</taxon>
        <taxon>Bacillales</taxon>
        <taxon>Bacillaceae</taxon>
        <taxon>Oceanobacillus</taxon>
    </lineage>
</organism>
<feature type="binding site" evidence="10">
    <location>
        <position position="284"/>
    </location>
    <ligand>
        <name>Zn(2+)</name>
        <dbReference type="ChEBI" id="CHEBI:29105"/>
    </ligand>
</feature>
<evidence type="ECO:0000256" key="1">
    <source>
        <dbReference type="ARBA" id="ARBA00022490"/>
    </source>
</evidence>
<dbReference type="PANTHER" id="PTHR32120">
    <property type="entry name" value="SMALL RIBOSOMAL SUBUNIT BIOGENESIS GTPASE RSGA"/>
    <property type="match status" value="1"/>
</dbReference>
<accession>A0A1I0AWX5</accession>
<comment type="function">
    <text evidence="10">One of several proteins that assist in the late maturation steps of the functional core of the 30S ribosomal subunit. Helps release RbfA from mature subunits. May play a role in the assembly of ribosomal proteins into the subunit. Circularly permuted GTPase that catalyzes slow GTP hydrolysis, GTPase activity is stimulated by the 30S ribosomal subunit.</text>
</comment>
<evidence type="ECO:0000256" key="7">
    <source>
        <dbReference type="ARBA" id="ARBA00022833"/>
    </source>
</evidence>
<keyword evidence="6 10" id="KW-0378">Hydrolase</keyword>
<evidence type="ECO:0000313" key="15">
    <source>
        <dbReference type="Proteomes" id="UP000198618"/>
    </source>
</evidence>
<dbReference type="PROSITE" id="PS51721">
    <property type="entry name" value="G_CP"/>
    <property type="match status" value="1"/>
</dbReference>
<dbReference type="GO" id="GO:0003924">
    <property type="term" value="F:GTPase activity"/>
    <property type="evidence" value="ECO:0007669"/>
    <property type="project" value="UniProtKB-UniRule"/>
</dbReference>
<dbReference type="InterPro" id="IPR030378">
    <property type="entry name" value="G_CP_dom"/>
</dbReference>
<dbReference type="EC" id="3.6.1.-" evidence="10"/>
<dbReference type="Gene3D" id="3.40.50.300">
    <property type="entry name" value="P-loop containing nucleotide triphosphate hydrolases"/>
    <property type="match status" value="1"/>
</dbReference>
<keyword evidence="8 10" id="KW-0694">RNA-binding</keyword>
<feature type="compositionally biased region" description="Basic residues" evidence="11">
    <location>
        <begin position="334"/>
        <end position="345"/>
    </location>
</feature>
<keyword evidence="9 10" id="KW-0342">GTP-binding</keyword>
<feature type="binding site" evidence="10">
    <location>
        <position position="282"/>
    </location>
    <ligand>
        <name>Zn(2+)</name>
        <dbReference type="ChEBI" id="CHEBI:29105"/>
    </ligand>
</feature>
<feature type="binding site" evidence="10">
    <location>
        <position position="290"/>
    </location>
    <ligand>
        <name>Zn(2+)</name>
        <dbReference type="ChEBI" id="CHEBI:29105"/>
    </ligand>
</feature>
<dbReference type="GO" id="GO:0046872">
    <property type="term" value="F:metal ion binding"/>
    <property type="evidence" value="ECO:0007669"/>
    <property type="project" value="UniProtKB-KW"/>
</dbReference>
<dbReference type="NCBIfam" id="TIGR00157">
    <property type="entry name" value="ribosome small subunit-dependent GTPase A"/>
    <property type="match status" value="1"/>
</dbReference>
<comment type="subcellular location">
    <subcellularLocation>
        <location evidence="10">Cytoplasm</location>
    </subcellularLocation>
</comment>
<evidence type="ECO:0000256" key="9">
    <source>
        <dbReference type="ARBA" id="ARBA00023134"/>
    </source>
</evidence>
<name>A0A1I0AWX5_9BACI</name>
<feature type="domain" description="EngC GTPase" evidence="12">
    <location>
        <begin position="103"/>
        <end position="252"/>
    </location>
</feature>
<dbReference type="PANTHER" id="PTHR32120:SF10">
    <property type="entry name" value="SMALL RIBOSOMAL SUBUNIT BIOGENESIS GTPASE RSGA"/>
    <property type="match status" value="1"/>
</dbReference>
<feature type="region of interest" description="Disordered" evidence="11">
    <location>
        <begin position="327"/>
        <end position="352"/>
    </location>
</feature>
<dbReference type="EMBL" id="FOHE01000004">
    <property type="protein sequence ID" value="SES98944.1"/>
    <property type="molecule type" value="Genomic_DNA"/>
</dbReference>
<dbReference type="CDD" id="cd01854">
    <property type="entry name" value="YjeQ_EngC"/>
    <property type="match status" value="1"/>
</dbReference>
<keyword evidence="3 10" id="KW-0479">Metal-binding</keyword>
<evidence type="ECO:0000256" key="6">
    <source>
        <dbReference type="ARBA" id="ARBA00022801"/>
    </source>
</evidence>
<evidence type="ECO:0000256" key="10">
    <source>
        <dbReference type="HAMAP-Rule" id="MF_01820"/>
    </source>
</evidence>
<dbReference type="STRING" id="930131.SAMN05216389_10473"/>
<feature type="domain" description="CP-type G" evidence="13">
    <location>
        <begin position="94"/>
        <end position="254"/>
    </location>
</feature>
<feature type="binding site" evidence="10">
    <location>
        <position position="277"/>
    </location>
    <ligand>
        <name>Zn(2+)</name>
        <dbReference type="ChEBI" id="CHEBI:29105"/>
    </ligand>
</feature>
<dbReference type="Gene3D" id="1.10.40.50">
    <property type="entry name" value="Probable gtpase engc, domain 3"/>
    <property type="match status" value="1"/>
</dbReference>
<keyword evidence="1 10" id="KW-0963">Cytoplasm</keyword>
<keyword evidence="4 10" id="KW-0699">rRNA-binding</keyword>
<evidence type="ECO:0000256" key="3">
    <source>
        <dbReference type="ARBA" id="ARBA00022723"/>
    </source>
</evidence>
<keyword evidence="2 10" id="KW-0690">Ribosome biogenesis</keyword>
<keyword evidence="7 10" id="KW-0862">Zinc</keyword>
<dbReference type="GO" id="GO:0005525">
    <property type="term" value="F:GTP binding"/>
    <property type="evidence" value="ECO:0007669"/>
    <property type="project" value="UniProtKB-UniRule"/>
</dbReference>
<evidence type="ECO:0000256" key="2">
    <source>
        <dbReference type="ARBA" id="ARBA00022517"/>
    </source>
</evidence>
<proteinExistence type="inferred from homology"/>
<dbReference type="GO" id="GO:0019843">
    <property type="term" value="F:rRNA binding"/>
    <property type="evidence" value="ECO:0007669"/>
    <property type="project" value="UniProtKB-KW"/>
</dbReference>
<dbReference type="GO" id="GO:0005737">
    <property type="term" value="C:cytoplasm"/>
    <property type="evidence" value="ECO:0007669"/>
    <property type="project" value="UniProtKB-SubCell"/>
</dbReference>
<evidence type="ECO:0000256" key="5">
    <source>
        <dbReference type="ARBA" id="ARBA00022741"/>
    </source>
</evidence>
<keyword evidence="5 10" id="KW-0547">Nucleotide-binding</keyword>